<dbReference type="PANTHER" id="PTHR33744">
    <property type="entry name" value="CARBOHYDRATE DIACID REGULATOR"/>
    <property type="match status" value="1"/>
</dbReference>
<evidence type="ECO:0000313" key="6">
    <source>
        <dbReference type="Proteomes" id="UP001611494"/>
    </source>
</evidence>
<keyword evidence="6" id="KW-1185">Reference proteome</keyword>
<organism evidence="5 6">
    <name type="scientific">Nocardia testacea</name>
    <dbReference type="NCBI Taxonomy" id="248551"/>
    <lineage>
        <taxon>Bacteria</taxon>
        <taxon>Bacillati</taxon>
        <taxon>Actinomycetota</taxon>
        <taxon>Actinomycetes</taxon>
        <taxon>Mycobacteriales</taxon>
        <taxon>Nocardiaceae</taxon>
        <taxon>Nocardia</taxon>
    </lineage>
</organism>
<dbReference type="InterPro" id="IPR025736">
    <property type="entry name" value="PucR_C-HTH_dom"/>
</dbReference>
<dbReference type="Pfam" id="PF14361">
    <property type="entry name" value="RsbRD_N"/>
    <property type="match status" value="1"/>
</dbReference>
<evidence type="ECO:0000256" key="1">
    <source>
        <dbReference type="ARBA" id="ARBA00006754"/>
    </source>
</evidence>
<protein>
    <submittedName>
        <fullName evidence="5">PucR family transcriptional regulator</fullName>
    </submittedName>
</protein>
<dbReference type="Pfam" id="PF13556">
    <property type="entry name" value="HTH_30"/>
    <property type="match status" value="1"/>
</dbReference>
<accession>A0ABW7VUF4</accession>
<dbReference type="Proteomes" id="UP001611494">
    <property type="component" value="Unassembled WGS sequence"/>
</dbReference>
<dbReference type="PANTHER" id="PTHR33744:SF7">
    <property type="entry name" value="PUCR FAMILY TRANSCRIPTIONAL REGULATOR"/>
    <property type="match status" value="1"/>
</dbReference>
<proteinExistence type="inferred from homology"/>
<dbReference type="Gene3D" id="1.10.10.2840">
    <property type="entry name" value="PucR C-terminal helix-turn-helix domain"/>
    <property type="match status" value="1"/>
</dbReference>
<evidence type="ECO:0000259" key="3">
    <source>
        <dbReference type="Pfam" id="PF14361"/>
    </source>
</evidence>
<evidence type="ECO:0000259" key="2">
    <source>
        <dbReference type="Pfam" id="PF13556"/>
    </source>
</evidence>
<feature type="domain" description="CdaR GGDEF-like" evidence="4">
    <location>
        <begin position="192"/>
        <end position="321"/>
    </location>
</feature>
<dbReference type="InterPro" id="IPR051448">
    <property type="entry name" value="CdaR-like_regulators"/>
</dbReference>
<comment type="similarity">
    <text evidence="1">Belongs to the CdaR family.</text>
</comment>
<comment type="caution">
    <text evidence="5">The sequence shown here is derived from an EMBL/GenBank/DDBJ whole genome shotgun (WGS) entry which is preliminary data.</text>
</comment>
<gene>
    <name evidence="5" type="ORF">ACH49Z_10220</name>
</gene>
<feature type="domain" description="RsbT co-antagonist protein RsbRD N-terminal" evidence="3">
    <location>
        <begin position="32"/>
        <end position="168"/>
    </location>
</feature>
<reference evidence="5 6" key="1">
    <citation type="submission" date="2024-10" db="EMBL/GenBank/DDBJ databases">
        <title>The Natural Products Discovery Center: Release of the First 8490 Sequenced Strains for Exploring Actinobacteria Biosynthetic Diversity.</title>
        <authorList>
            <person name="Kalkreuter E."/>
            <person name="Kautsar S.A."/>
            <person name="Yang D."/>
            <person name="Bader C.D."/>
            <person name="Teijaro C.N."/>
            <person name="Fluegel L."/>
            <person name="Davis C.M."/>
            <person name="Simpson J.R."/>
            <person name="Lauterbach L."/>
            <person name="Steele A.D."/>
            <person name="Gui C."/>
            <person name="Meng S."/>
            <person name="Li G."/>
            <person name="Viehrig K."/>
            <person name="Ye F."/>
            <person name="Su P."/>
            <person name="Kiefer A.F."/>
            <person name="Nichols A."/>
            <person name="Cepeda A.J."/>
            <person name="Yan W."/>
            <person name="Fan B."/>
            <person name="Jiang Y."/>
            <person name="Adhikari A."/>
            <person name="Zheng C.-J."/>
            <person name="Schuster L."/>
            <person name="Cowan T.M."/>
            <person name="Smanski M.J."/>
            <person name="Chevrette M.G."/>
            <person name="De Carvalho L.P.S."/>
            <person name="Shen B."/>
        </authorList>
    </citation>
    <scope>NUCLEOTIDE SEQUENCE [LARGE SCALE GENOMIC DNA]</scope>
    <source>
        <strain evidence="5 6">NPDC019377</strain>
    </source>
</reference>
<dbReference type="Pfam" id="PF17853">
    <property type="entry name" value="GGDEF_2"/>
    <property type="match status" value="1"/>
</dbReference>
<evidence type="ECO:0000259" key="4">
    <source>
        <dbReference type="Pfam" id="PF17853"/>
    </source>
</evidence>
<dbReference type="EMBL" id="JBIRYL010000001">
    <property type="protein sequence ID" value="MFI2230213.1"/>
    <property type="molecule type" value="Genomic_DNA"/>
</dbReference>
<name>A0ABW7VUF4_9NOCA</name>
<dbReference type="InterPro" id="IPR042070">
    <property type="entry name" value="PucR_C-HTH_sf"/>
</dbReference>
<dbReference type="RefSeq" id="WP_397061594.1">
    <property type="nucleotide sequence ID" value="NZ_JBIRYL010000001.1"/>
</dbReference>
<dbReference type="InterPro" id="IPR025751">
    <property type="entry name" value="RsbRD_N_dom"/>
</dbReference>
<evidence type="ECO:0000313" key="5">
    <source>
        <dbReference type="EMBL" id="MFI2230213.1"/>
    </source>
</evidence>
<sequence>MSAGSQMVGSPLPERVRTERTRIAGSIYARADEIADLSLSEMLAQLPTYAGRDAEFRADVHEQVARLCRTGLRALLDTRRVTAADLAATRRAAVRRARSGLPLTDYITAFRIGQQAFWKSLVTHAGNSPDAREATLSMVLPLTRYCDLVSTQATHAYLEFQQHRSAEAGRDGRELLDCLLGGTLPERGPLPATAAAHGIGVTHPDRLVVVTAAVHGIADHRGDTSGTEAAHLVAAALARTAVNGHRTLAVVRDAGTRDPEIVAVAALGRTGTVEDLCARLKRTHEALAGEGITAALGVSTVGTGVEYLPRARQEARAALDLLPDDGGVMALPELSPFRYLVLRSDETARNLVDPRITRTLTDDQAKGAVLADTIRAFADADMNLREAAETLRIHHNTAKYRLRRIQQLTGRNIRSVADLVDLLVALELRATPHPAVRGR</sequence>
<feature type="domain" description="PucR C-terminal helix-turn-helix" evidence="2">
    <location>
        <begin position="370"/>
        <end position="427"/>
    </location>
</feature>
<dbReference type="InterPro" id="IPR041522">
    <property type="entry name" value="CdaR_GGDEF"/>
</dbReference>